<sequence length="419" mass="44220">MDILVAGGGLCGTLAALALSRHRLGVTLLTGAAHPQAVPAATRYSYGGIPWWMGVGDDGRTLSGQGLTCWQQLQERHGDLGLRPAALMLHWSAADDNAAVEAAVEAFVASLSPGITPERWERSAFCQGDLQGLGLTCGGAIRLPYGRMDGRRYHKAMARVLGSQGVRCSPGTVARVLVQHGRCIGARLTDGALLECDGVVVATGAAMASLLPLPQAFRWFPYSWASVLPLRQPQPCPEVILMPLLGGRERMERQGRAGLVVDPGLAPWDGGVVLGQATCLQHQSRLPDSPGDPTALSLPGPWQPSVAAARLRQALAEWAPGLAAAARRQQATVRHCPVSYSPDGRPWVGRCPGVQNLWLFGGFRGGFALAPVLAPVLADAIAHDSNVAAELGVRPDRVLERQDCPCPAPQDGARRSSAS</sequence>
<organism evidence="3 4">
    <name type="scientific">Candidatus Synechococcus spongiarum SP3</name>
    <dbReference type="NCBI Taxonomy" id="1604020"/>
    <lineage>
        <taxon>Bacteria</taxon>
        <taxon>Bacillati</taxon>
        <taxon>Cyanobacteriota</taxon>
        <taxon>Cyanophyceae</taxon>
        <taxon>Synechococcales</taxon>
        <taxon>Synechococcaceae</taxon>
        <taxon>Synechococcus</taxon>
    </lineage>
</organism>
<proteinExistence type="predicted"/>
<dbReference type="Pfam" id="PF01266">
    <property type="entry name" value="DAO"/>
    <property type="match status" value="1"/>
</dbReference>
<gene>
    <name evidence="3" type="ORF">TE42_02720</name>
</gene>
<dbReference type="PANTHER" id="PTHR13847">
    <property type="entry name" value="SARCOSINE DEHYDROGENASE-RELATED"/>
    <property type="match status" value="1"/>
</dbReference>
<accession>A0A0G2J5D2</accession>
<keyword evidence="1" id="KW-0560">Oxidoreductase</keyword>
<dbReference type="InterPro" id="IPR036188">
    <property type="entry name" value="FAD/NAD-bd_sf"/>
</dbReference>
<dbReference type="AlphaFoldDB" id="A0A0G2J5D2"/>
<dbReference type="InterPro" id="IPR006076">
    <property type="entry name" value="FAD-dep_OxRdtase"/>
</dbReference>
<dbReference type="Gene3D" id="3.50.50.60">
    <property type="entry name" value="FAD/NAD(P)-binding domain"/>
    <property type="match status" value="1"/>
</dbReference>
<dbReference type="SUPFAM" id="SSF51905">
    <property type="entry name" value="FAD/NAD(P)-binding domain"/>
    <property type="match status" value="1"/>
</dbReference>
<dbReference type="EMBL" id="JXQG01000009">
    <property type="protein sequence ID" value="KKZ12897.1"/>
    <property type="molecule type" value="Genomic_DNA"/>
</dbReference>
<feature type="domain" description="FAD dependent oxidoreductase" evidence="2">
    <location>
        <begin position="2"/>
        <end position="379"/>
    </location>
</feature>
<dbReference type="GO" id="GO:0005737">
    <property type="term" value="C:cytoplasm"/>
    <property type="evidence" value="ECO:0007669"/>
    <property type="project" value="TreeGrafter"/>
</dbReference>
<evidence type="ECO:0000259" key="2">
    <source>
        <dbReference type="Pfam" id="PF01266"/>
    </source>
</evidence>
<evidence type="ECO:0000313" key="3">
    <source>
        <dbReference type="EMBL" id="KKZ12897.1"/>
    </source>
</evidence>
<dbReference type="Proteomes" id="UP000035067">
    <property type="component" value="Unassembled WGS sequence"/>
</dbReference>
<evidence type="ECO:0000256" key="1">
    <source>
        <dbReference type="ARBA" id="ARBA00023002"/>
    </source>
</evidence>
<comment type="caution">
    <text evidence="3">The sequence shown here is derived from an EMBL/GenBank/DDBJ whole genome shotgun (WGS) entry which is preliminary data.</text>
</comment>
<dbReference type="PANTHER" id="PTHR13847:SF287">
    <property type="entry name" value="FAD-DEPENDENT OXIDOREDUCTASE DOMAIN-CONTAINING PROTEIN 1"/>
    <property type="match status" value="1"/>
</dbReference>
<dbReference type="Gene3D" id="3.30.9.10">
    <property type="entry name" value="D-Amino Acid Oxidase, subunit A, domain 2"/>
    <property type="match status" value="1"/>
</dbReference>
<name>A0A0G2J5D2_9SYNE</name>
<protein>
    <recommendedName>
        <fullName evidence="2">FAD dependent oxidoreductase domain-containing protein</fullName>
    </recommendedName>
</protein>
<dbReference type="PATRIC" id="fig|1604020.3.peg.2143"/>
<evidence type="ECO:0000313" key="4">
    <source>
        <dbReference type="Proteomes" id="UP000035067"/>
    </source>
</evidence>
<dbReference type="GO" id="GO:0016491">
    <property type="term" value="F:oxidoreductase activity"/>
    <property type="evidence" value="ECO:0007669"/>
    <property type="project" value="UniProtKB-KW"/>
</dbReference>
<reference evidence="3 4" key="1">
    <citation type="submission" date="2015-01" db="EMBL/GenBank/DDBJ databases">
        <title>Lifestyle Evolution in Cyanobacterial Symbionts of Sponges.</title>
        <authorList>
            <person name="Burgsdorf I."/>
            <person name="Slaby B.M."/>
            <person name="Handley K.M."/>
            <person name="Haber M."/>
            <person name="Blom J."/>
            <person name="Marshall C.W."/>
            <person name="Gilbert J.A."/>
            <person name="Hentschel U."/>
            <person name="Steindler L."/>
        </authorList>
    </citation>
    <scope>NUCLEOTIDE SEQUENCE [LARGE SCALE GENOMIC DNA]</scope>
    <source>
        <strain evidence="3">SP3</strain>
    </source>
</reference>